<keyword evidence="1" id="KW-0602">Photosynthesis</keyword>
<dbReference type="InterPro" id="IPR028203">
    <property type="entry name" value="PSII_CF48-like_dom"/>
</dbReference>
<evidence type="ECO:0000256" key="2">
    <source>
        <dbReference type="ARBA" id="ARBA00023276"/>
    </source>
</evidence>
<dbReference type="EMBL" id="AP014862">
    <property type="protein sequence ID" value="BAU74130.1"/>
    <property type="molecule type" value="Genomic_DNA"/>
</dbReference>
<dbReference type="PANTHER" id="PTHR47199">
    <property type="entry name" value="PHOTOSYSTEM II STABILITY/ASSEMBLY FACTOR HCF136, CHLOROPLASTIC"/>
    <property type="match status" value="1"/>
</dbReference>
<accession>A0AAD1BZX8</accession>
<gene>
    <name evidence="5" type="ORF">KF707C_24420</name>
</gene>
<sequence length="362" mass="37619">MNRLRQLSGLLLALALPIAAPCLADAKAVGDVLESPAMRILNAERAVFTDLARAGERLVAAGERGLVLLSDDNGQHWRQASVPVSVGLTAVQFVDARTGWAVGHAGVVLATTDAGETWTLQLDGRRAARLELEAARRELPLATDAEAAEARVQVAERLVEEGADKPFLALDFSDARQGLVVGAYGLAFRTGDGGATWQSAVGAIDNPMGLHLYAVARQGRDWLLAGEQGYLARSRDGQRFEALQSPYEGTFFTLASRADGSLLIGGLKGHAFVLAPGADLAEALPVAAPVSFSDAVRLADGRTLLVNQAGGLFASLPGRLVPALPPTGKPLSGAVQAADGSLVLAGFTGLSRLPLPAVSPSE</sequence>
<dbReference type="KEGG" id="pfuw:KF707C_24420"/>
<dbReference type="Proteomes" id="UP000218554">
    <property type="component" value="Chromosome"/>
</dbReference>
<protein>
    <submittedName>
        <fullName evidence="5">BNR repeat protein</fullName>
    </submittedName>
</protein>
<evidence type="ECO:0000256" key="3">
    <source>
        <dbReference type="SAM" id="SignalP"/>
    </source>
</evidence>
<evidence type="ECO:0000313" key="5">
    <source>
        <dbReference type="EMBL" id="BAU74130.1"/>
    </source>
</evidence>
<evidence type="ECO:0000259" key="4">
    <source>
        <dbReference type="Pfam" id="PF14870"/>
    </source>
</evidence>
<dbReference type="GO" id="GO:0009523">
    <property type="term" value="C:photosystem II"/>
    <property type="evidence" value="ECO:0007669"/>
    <property type="project" value="UniProtKB-KW"/>
</dbReference>
<proteinExistence type="predicted"/>
<dbReference type="PANTHER" id="PTHR47199:SF2">
    <property type="entry name" value="PHOTOSYSTEM II STABILITY_ASSEMBLY FACTOR HCF136, CHLOROPLASTIC"/>
    <property type="match status" value="1"/>
</dbReference>
<keyword evidence="3" id="KW-0732">Signal</keyword>
<keyword evidence="6" id="KW-1185">Reference proteome</keyword>
<feature type="chain" id="PRO_5042269968" evidence="3">
    <location>
        <begin position="25"/>
        <end position="362"/>
    </location>
</feature>
<evidence type="ECO:0000313" key="6">
    <source>
        <dbReference type="Proteomes" id="UP000218554"/>
    </source>
</evidence>
<feature type="domain" description="Photosynthesis system II assembly factor Ycf48/Hcf136-like" evidence="4">
    <location>
        <begin position="161"/>
        <end position="237"/>
    </location>
</feature>
<evidence type="ECO:0000256" key="1">
    <source>
        <dbReference type="ARBA" id="ARBA00022531"/>
    </source>
</evidence>
<organism evidence="5 6">
    <name type="scientific">Metapseudomonas furukawaii</name>
    <name type="common">Pseudomonas furukawaii</name>
    <dbReference type="NCBI Taxonomy" id="1149133"/>
    <lineage>
        <taxon>Bacteria</taxon>
        <taxon>Pseudomonadati</taxon>
        <taxon>Pseudomonadota</taxon>
        <taxon>Gammaproteobacteria</taxon>
        <taxon>Pseudomonadales</taxon>
        <taxon>Pseudomonadaceae</taxon>
        <taxon>Metapseudomonas</taxon>
    </lineage>
</organism>
<name>A0AAD1BZX8_METFU</name>
<feature type="signal peptide" evidence="3">
    <location>
        <begin position="1"/>
        <end position="24"/>
    </location>
</feature>
<dbReference type="GO" id="GO:0015979">
    <property type="term" value="P:photosynthesis"/>
    <property type="evidence" value="ECO:0007669"/>
    <property type="project" value="UniProtKB-KW"/>
</dbReference>
<reference evidence="5 6" key="2">
    <citation type="journal article" date="2017" name="Int. J. Syst. Evol. Microbiol.">
        <title>Pseudomonas furukawaii sp. nov., a polychlorinated biphenyl-degrading bacterium isolated from biphenyl-contaminated soil in Japan.</title>
        <authorList>
            <person name="Kimura N."/>
            <person name="Watanabe T."/>
            <person name="Suenaga H."/>
            <person name="Fujihara H."/>
            <person name="Futagami T."/>
            <person name="Goto M."/>
            <person name="Hanada S."/>
            <person name="Hirose J."/>
        </authorList>
    </citation>
    <scope>NUCLEOTIDE SEQUENCE [LARGE SCALE GENOMIC DNA]</scope>
    <source>
        <strain evidence="6">DSM 10086 / NBRC 110670 / KF707</strain>
    </source>
</reference>
<dbReference type="InterPro" id="IPR015943">
    <property type="entry name" value="WD40/YVTN_repeat-like_dom_sf"/>
</dbReference>
<dbReference type="RefSeq" id="WP_003454018.1">
    <property type="nucleotide sequence ID" value="NZ_AJMR01000191.1"/>
</dbReference>
<reference evidence="6" key="1">
    <citation type="submission" date="2015-05" db="EMBL/GenBank/DDBJ databases">
        <title>Draft genome sequencing of a biphenyl-degrading bacterium, Pseudomonas balearica KF707 (=NBRC110670).</title>
        <authorList>
            <person name="Kimura N."/>
            <person name="Hirose J."/>
            <person name="Watanabe T."/>
            <person name="Suenaga H."/>
            <person name="Fujihara H."/>
            <person name="Noguchi M."/>
            <person name="Hashimoto M."/>
            <person name="Shimodaira J."/>
            <person name="Tsuchikane K."/>
            <person name="Hosoyama A."/>
            <person name="Yamazoe A."/>
            <person name="Fujita N."/>
            <person name="Furukawa K."/>
        </authorList>
    </citation>
    <scope>NUCLEOTIDE SEQUENCE [LARGE SCALE GENOMIC DNA]</scope>
    <source>
        <strain evidence="6">DSM 10086 / NBRC 110670 / KF707</strain>
    </source>
</reference>
<dbReference type="AlphaFoldDB" id="A0AAD1BZX8"/>
<dbReference type="Pfam" id="PF14870">
    <property type="entry name" value="PSII_BNR"/>
    <property type="match status" value="1"/>
</dbReference>
<dbReference type="Gene3D" id="2.130.10.10">
    <property type="entry name" value="YVTN repeat-like/Quinoprotein amine dehydrogenase"/>
    <property type="match status" value="1"/>
</dbReference>
<dbReference type="SUPFAM" id="SSF110296">
    <property type="entry name" value="Oligoxyloglucan reducing end-specific cellobiohydrolase"/>
    <property type="match status" value="1"/>
</dbReference>
<keyword evidence="2" id="KW-0604">Photosystem II</keyword>